<proteinExistence type="predicted"/>
<dbReference type="PANTHER" id="PTHR12992">
    <property type="entry name" value="NUDIX HYDROLASE"/>
    <property type="match status" value="1"/>
</dbReference>
<dbReference type="CDD" id="cd03426">
    <property type="entry name" value="NUDIX_CoAse_Nudt7"/>
    <property type="match status" value="1"/>
</dbReference>
<comment type="cofactor">
    <cofactor evidence="2">
        <name>Mg(2+)</name>
        <dbReference type="ChEBI" id="CHEBI:18420"/>
    </cofactor>
</comment>
<evidence type="ECO:0000256" key="2">
    <source>
        <dbReference type="ARBA" id="ARBA00001946"/>
    </source>
</evidence>
<evidence type="ECO:0000256" key="1">
    <source>
        <dbReference type="ARBA" id="ARBA00001936"/>
    </source>
</evidence>
<evidence type="ECO:0000259" key="7">
    <source>
        <dbReference type="PROSITE" id="PS51462"/>
    </source>
</evidence>
<keyword evidence="6" id="KW-0464">Manganese</keyword>
<sequence>MSSKNIFSKSFGLNRPRTSSPYLSLTSPITRNTLHSLRKRFSIIRSKYPRELKWPVASTSALTEEEDSRPRAAVLVPLCNVNGRPGLLLEVRGKLRNHGGEVSFPGGKVDPTDESHLAAALRETNEELGIDPAQVEILGSLAPPQFSLRGLRVFPYIGFVHAQALNTEPETKSGDAALPSFPMSSIRPSFPEVAHAFHLPLEDIADLDQKQRLRVHSFRNHEPYWSIDVTDKVSEAPGLTWAGPSGIDEVGGSDQPGKLEVWGLTGWYINVLMQWLDVYD</sequence>
<dbReference type="EMBL" id="JACYCC010000040">
    <property type="protein sequence ID" value="KAF8677752.1"/>
    <property type="molecule type" value="Genomic_DNA"/>
</dbReference>
<dbReference type="InterPro" id="IPR045121">
    <property type="entry name" value="CoAse"/>
</dbReference>
<keyword evidence="3" id="KW-0479">Metal-binding</keyword>
<dbReference type="EMBL" id="CAJMWR010001881">
    <property type="protein sequence ID" value="CAE6436354.1"/>
    <property type="molecule type" value="Genomic_DNA"/>
</dbReference>
<protein>
    <submittedName>
        <fullName evidence="9">NUDIX domain</fullName>
    </submittedName>
</protein>
<reference evidence="8" key="2">
    <citation type="submission" date="2021-01" db="EMBL/GenBank/DDBJ databases">
        <authorList>
            <person name="Kaushik A."/>
        </authorList>
    </citation>
    <scope>NUCLEOTIDE SEQUENCE</scope>
    <source>
        <strain evidence="8">AG1-1A</strain>
    </source>
</reference>
<accession>A0A8H2XW99</accession>
<keyword evidence="5" id="KW-0460">Magnesium</keyword>
<dbReference type="InterPro" id="IPR015797">
    <property type="entry name" value="NUDIX_hydrolase-like_dom_sf"/>
</dbReference>
<dbReference type="Gene3D" id="3.90.79.10">
    <property type="entry name" value="Nucleoside Triphosphate Pyrophosphohydrolase"/>
    <property type="match status" value="1"/>
</dbReference>
<comment type="caution">
    <text evidence="8">The sequence shown here is derived from an EMBL/GenBank/DDBJ whole genome shotgun (WGS) entry which is preliminary data.</text>
</comment>
<evidence type="ECO:0000313" key="8">
    <source>
        <dbReference type="EMBL" id="CAE6436354.1"/>
    </source>
</evidence>
<evidence type="ECO:0000313" key="9">
    <source>
        <dbReference type="EMBL" id="KAF8677752.1"/>
    </source>
</evidence>
<dbReference type="Proteomes" id="UP000650582">
    <property type="component" value="Unassembled WGS sequence"/>
</dbReference>
<dbReference type="PANTHER" id="PTHR12992:SF11">
    <property type="entry name" value="MITOCHONDRIAL COENZYME A DIPHOSPHATASE NUDT8"/>
    <property type="match status" value="1"/>
</dbReference>
<organism evidence="8 10">
    <name type="scientific">Rhizoctonia solani</name>
    <dbReference type="NCBI Taxonomy" id="456999"/>
    <lineage>
        <taxon>Eukaryota</taxon>
        <taxon>Fungi</taxon>
        <taxon>Dikarya</taxon>
        <taxon>Basidiomycota</taxon>
        <taxon>Agaricomycotina</taxon>
        <taxon>Agaricomycetes</taxon>
        <taxon>Cantharellales</taxon>
        <taxon>Ceratobasidiaceae</taxon>
        <taxon>Rhizoctonia</taxon>
    </lineage>
</organism>
<evidence type="ECO:0000256" key="4">
    <source>
        <dbReference type="ARBA" id="ARBA00022801"/>
    </source>
</evidence>
<evidence type="ECO:0000256" key="3">
    <source>
        <dbReference type="ARBA" id="ARBA00022723"/>
    </source>
</evidence>
<dbReference type="InterPro" id="IPR000086">
    <property type="entry name" value="NUDIX_hydrolase_dom"/>
</dbReference>
<gene>
    <name evidence="8" type="ORF">RDB_LOCUS72104</name>
    <name evidence="9" type="ORF">RHS04_05828</name>
</gene>
<comment type="cofactor">
    <cofactor evidence="1">
        <name>Mn(2+)</name>
        <dbReference type="ChEBI" id="CHEBI:29035"/>
    </cofactor>
</comment>
<dbReference type="Proteomes" id="UP000663840">
    <property type="component" value="Unassembled WGS sequence"/>
</dbReference>
<name>A0A8H2XW99_9AGAM</name>
<dbReference type="Pfam" id="PF00293">
    <property type="entry name" value="NUDIX"/>
    <property type="match status" value="1"/>
</dbReference>
<dbReference type="AlphaFoldDB" id="A0A8H2XW99"/>
<dbReference type="PROSITE" id="PS51462">
    <property type="entry name" value="NUDIX"/>
    <property type="match status" value="1"/>
</dbReference>
<evidence type="ECO:0000313" key="10">
    <source>
        <dbReference type="Proteomes" id="UP000663840"/>
    </source>
</evidence>
<evidence type="ECO:0000256" key="6">
    <source>
        <dbReference type="ARBA" id="ARBA00023211"/>
    </source>
</evidence>
<evidence type="ECO:0000256" key="5">
    <source>
        <dbReference type="ARBA" id="ARBA00022842"/>
    </source>
</evidence>
<reference evidence="9" key="1">
    <citation type="submission" date="2020-09" db="EMBL/GenBank/DDBJ databases">
        <title>Comparative genome analyses of four rice-infecting Rhizoctonia solani isolates reveal extensive enrichment of homogalacturonan modification genes.</title>
        <authorList>
            <person name="Lee D.-Y."/>
            <person name="Jeon J."/>
            <person name="Kim K.-T."/>
            <person name="Cheong K."/>
            <person name="Song H."/>
            <person name="Choi G."/>
            <person name="Ko J."/>
            <person name="Opiyo S.O."/>
            <person name="Zuo S."/>
            <person name="Madhav S."/>
            <person name="Lee Y.-H."/>
            <person name="Wang G.-L."/>
        </authorList>
    </citation>
    <scope>NUCLEOTIDE SEQUENCE</scope>
    <source>
        <strain evidence="9">AG1-IA YN-7</strain>
    </source>
</reference>
<dbReference type="GO" id="GO:0046872">
    <property type="term" value="F:metal ion binding"/>
    <property type="evidence" value="ECO:0007669"/>
    <property type="project" value="UniProtKB-KW"/>
</dbReference>
<dbReference type="GO" id="GO:0010945">
    <property type="term" value="F:coenzyme A diphosphatase activity"/>
    <property type="evidence" value="ECO:0007669"/>
    <property type="project" value="InterPro"/>
</dbReference>
<feature type="domain" description="Nudix hydrolase" evidence="7">
    <location>
        <begin position="69"/>
        <end position="228"/>
    </location>
</feature>
<keyword evidence="4" id="KW-0378">Hydrolase</keyword>
<dbReference type="SUPFAM" id="SSF55811">
    <property type="entry name" value="Nudix"/>
    <property type="match status" value="1"/>
</dbReference>